<dbReference type="EMBL" id="JAHRHJ020000007">
    <property type="protein sequence ID" value="KAH9307542.1"/>
    <property type="molecule type" value="Genomic_DNA"/>
</dbReference>
<keyword evidence="3" id="KW-1185">Reference proteome</keyword>
<protein>
    <submittedName>
        <fullName evidence="2">Uncharacterized protein</fullName>
    </submittedName>
</protein>
<feature type="non-terminal residue" evidence="2">
    <location>
        <position position="60"/>
    </location>
</feature>
<evidence type="ECO:0000313" key="2">
    <source>
        <dbReference type="EMBL" id="KAH9307542.1"/>
    </source>
</evidence>
<organism evidence="2 3">
    <name type="scientific">Taxus chinensis</name>
    <name type="common">Chinese yew</name>
    <name type="synonym">Taxus wallichiana var. chinensis</name>
    <dbReference type="NCBI Taxonomy" id="29808"/>
    <lineage>
        <taxon>Eukaryota</taxon>
        <taxon>Viridiplantae</taxon>
        <taxon>Streptophyta</taxon>
        <taxon>Embryophyta</taxon>
        <taxon>Tracheophyta</taxon>
        <taxon>Spermatophyta</taxon>
        <taxon>Pinopsida</taxon>
        <taxon>Pinidae</taxon>
        <taxon>Conifers II</taxon>
        <taxon>Cupressales</taxon>
        <taxon>Taxaceae</taxon>
        <taxon>Taxus</taxon>
    </lineage>
</organism>
<dbReference type="AlphaFoldDB" id="A0AA38FNW8"/>
<feature type="region of interest" description="Disordered" evidence="1">
    <location>
        <begin position="1"/>
        <end position="60"/>
    </location>
</feature>
<sequence>MRSPGLSPQKETTEWKRRKLKLNEEAKESEESTLGTPVHPEDLEEPKDEDMKDGEEGVKE</sequence>
<feature type="compositionally biased region" description="Basic and acidic residues" evidence="1">
    <location>
        <begin position="11"/>
        <end position="30"/>
    </location>
</feature>
<dbReference type="Proteomes" id="UP000824469">
    <property type="component" value="Unassembled WGS sequence"/>
</dbReference>
<reference evidence="2 3" key="1">
    <citation type="journal article" date="2021" name="Nat. Plants">
        <title>The Taxus genome provides insights into paclitaxel biosynthesis.</title>
        <authorList>
            <person name="Xiong X."/>
            <person name="Gou J."/>
            <person name="Liao Q."/>
            <person name="Li Y."/>
            <person name="Zhou Q."/>
            <person name="Bi G."/>
            <person name="Li C."/>
            <person name="Du R."/>
            <person name="Wang X."/>
            <person name="Sun T."/>
            <person name="Guo L."/>
            <person name="Liang H."/>
            <person name="Lu P."/>
            <person name="Wu Y."/>
            <person name="Zhang Z."/>
            <person name="Ro D.K."/>
            <person name="Shang Y."/>
            <person name="Huang S."/>
            <person name="Yan J."/>
        </authorList>
    </citation>
    <scope>NUCLEOTIDE SEQUENCE [LARGE SCALE GENOMIC DNA]</scope>
    <source>
        <strain evidence="2">Ta-2019</strain>
    </source>
</reference>
<gene>
    <name evidence="2" type="ORF">KI387_035453</name>
</gene>
<comment type="caution">
    <text evidence="2">The sequence shown here is derived from an EMBL/GenBank/DDBJ whole genome shotgun (WGS) entry which is preliminary data.</text>
</comment>
<accession>A0AA38FNW8</accession>
<feature type="compositionally biased region" description="Acidic residues" evidence="1">
    <location>
        <begin position="42"/>
        <end position="53"/>
    </location>
</feature>
<evidence type="ECO:0000313" key="3">
    <source>
        <dbReference type="Proteomes" id="UP000824469"/>
    </source>
</evidence>
<evidence type="ECO:0000256" key="1">
    <source>
        <dbReference type="SAM" id="MobiDB-lite"/>
    </source>
</evidence>
<name>A0AA38FNW8_TAXCH</name>
<proteinExistence type="predicted"/>